<evidence type="ECO:0000256" key="3">
    <source>
        <dbReference type="PROSITE-ProRule" id="PRU00023"/>
    </source>
</evidence>
<evidence type="ECO:0000256" key="1">
    <source>
        <dbReference type="ARBA" id="ARBA00022737"/>
    </source>
</evidence>
<reference evidence="5" key="1">
    <citation type="submission" date="2018-09" db="EMBL/GenBank/DDBJ databases">
        <authorList>
            <person name="Livingstone P.G."/>
            <person name="Whitworth D.E."/>
        </authorList>
    </citation>
    <scope>NUCLEOTIDE SEQUENCE [LARGE SCALE GENOMIC DNA]</scope>
    <source>
        <strain evidence="5">CA043D</strain>
    </source>
</reference>
<dbReference type="Gene3D" id="1.25.40.20">
    <property type="entry name" value="Ankyrin repeat-containing domain"/>
    <property type="match status" value="1"/>
</dbReference>
<organism evidence="4 5">
    <name type="scientific">Corallococcus carmarthensis</name>
    <dbReference type="NCBI Taxonomy" id="2316728"/>
    <lineage>
        <taxon>Bacteria</taxon>
        <taxon>Pseudomonadati</taxon>
        <taxon>Myxococcota</taxon>
        <taxon>Myxococcia</taxon>
        <taxon>Myxococcales</taxon>
        <taxon>Cystobacterineae</taxon>
        <taxon>Myxococcaceae</taxon>
        <taxon>Corallococcus</taxon>
    </lineage>
</organism>
<dbReference type="PANTHER" id="PTHR24166:SF48">
    <property type="entry name" value="PROTEIN VAPYRIN"/>
    <property type="match status" value="1"/>
</dbReference>
<dbReference type="InterPro" id="IPR002110">
    <property type="entry name" value="Ankyrin_rpt"/>
</dbReference>
<dbReference type="PROSITE" id="PS50088">
    <property type="entry name" value="ANK_REPEAT"/>
    <property type="match status" value="1"/>
</dbReference>
<dbReference type="PANTHER" id="PTHR24166">
    <property type="entry name" value="ROLLING PEBBLES, ISOFORM B"/>
    <property type="match status" value="1"/>
</dbReference>
<dbReference type="InterPro" id="IPR050889">
    <property type="entry name" value="Dendritic_Spine_Reg/Scaffold"/>
</dbReference>
<dbReference type="PROSITE" id="PS50297">
    <property type="entry name" value="ANK_REP_REGION"/>
    <property type="match status" value="1"/>
</dbReference>
<dbReference type="AlphaFoldDB" id="A0A3A8KPW8"/>
<dbReference type="EMBL" id="RAWE01000011">
    <property type="protein sequence ID" value="RKH06311.1"/>
    <property type="molecule type" value="Genomic_DNA"/>
</dbReference>
<dbReference type="SUPFAM" id="SSF48403">
    <property type="entry name" value="Ankyrin repeat"/>
    <property type="match status" value="1"/>
</dbReference>
<name>A0A3A8KPW8_9BACT</name>
<proteinExistence type="predicted"/>
<feature type="repeat" description="ANK" evidence="3">
    <location>
        <begin position="42"/>
        <end position="74"/>
    </location>
</feature>
<dbReference type="Pfam" id="PF12796">
    <property type="entry name" value="Ank_2"/>
    <property type="match status" value="1"/>
</dbReference>
<dbReference type="SMART" id="SM00248">
    <property type="entry name" value="ANK"/>
    <property type="match status" value="2"/>
</dbReference>
<comment type="caution">
    <text evidence="4">The sequence shown here is derived from an EMBL/GenBank/DDBJ whole genome shotgun (WGS) entry which is preliminary data.</text>
</comment>
<evidence type="ECO:0000256" key="2">
    <source>
        <dbReference type="ARBA" id="ARBA00023043"/>
    </source>
</evidence>
<evidence type="ECO:0000313" key="5">
    <source>
        <dbReference type="Proteomes" id="UP000268313"/>
    </source>
</evidence>
<keyword evidence="5" id="KW-1185">Reference proteome</keyword>
<dbReference type="InterPro" id="IPR036770">
    <property type="entry name" value="Ankyrin_rpt-contain_sf"/>
</dbReference>
<sequence length="177" mass="18558">MLPRVLPEVRTVSLFDAVAAGDRAALSAQLDAGADPNPFDDEGRTPLMAAARTGQAELVRVLLEAGADPTLPDNVGETPFVAAAAYGHVSVCALLSSHATADEKDMARTLLKNQGIDEIPARPSRASEVAPDDFRRKLASAGAYVAGKLGDEGATKRLERVLRSEGNAPKGPFKGRK</sequence>
<dbReference type="OrthoDB" id="5382682at2"/>
<accession>A0A3A8KPW8</accession>
<gene>
    <name evidence="4" type="ORF">D7X32_05075</name>
</gene>
<dbReference type="Proteomes" id="UP000268313">
    <property type="component" value="Unassembled WGS sequence"/>
</dbReference>
<protein>
    <submittedName>
        <fullName evidence="4">Ankyrin repeat domain-containing protein</fullName>
    </submittedName>
</protein>
<keyword evidence="1" id="KW-0677">Repeat</keyword>
<evidence type="ECO:0000313" key="4">
    <source>
        <dbReference type="EMBL" id="RKH06311.1"/>
    </source>
</evidence>
<keyword evidence="2 3" id="KW-0040">ANK repeat</keyword>